<dbReference type="CDD" id="cd06261">
    <property type="entry name" value="TM_PBP2"/>
    <property type="match status" value="1"/>
</dbReference>
<dbReference type="PANTHER" id="PTHR30177">
    <property type="entry name" value="GLYCINE BETAINE/L-PROLINE TRANSPORT SYSTEM PERMEASE PROTEIN PROW"/>
    <property type="match status" value="1"/>
</dbReference>
<proteinExistence type="inferred from homology"/>
<dbReference type="EMBL" id="JACGWX010000002">
    <property type="protein sequence ID" value="MBA8847568.1"/>
    <property type="molecule type" value="Genomic_DNA"/>
</dbReference>
<dbReference type="InterPro" id="IPR000515">
    <property type="entry name" value="MetI-like"/>
</dbReference>
<feature type="transmembrane region" description="Helical" evidence="6">
    <location>
        <begin position="191"/>
        <end position="211"/>
    </location>
</feature>
<dbReference type="PROSITE" id="PS50928">
    <property type="entry name" value="ABC_TM1"/>
    <property type="match status" value="1"/>
</dbReference>
<dbReference type="GO" id="GO:0031460">
    <property type="term" value="P:glycine betaine transport"/>
    <property type="evidence" value="ECO:0007669"/>
    <property type="project" value="TreeGrafter"/>
</dbReference>
<feature type="domain" description="ABC transmembrane type-1" evidence="7">
    <location>
        <begin position="27"/>
        <end position="208"/>
    </location>
</feature>
<sequence length="245" mass="26012">MNLFLEAIAWILEPANWQGQRSIPVRIGEHLFYTVLAVLAASIIAIPLGWLIGHTGKGREIAVGISGAARALPSFGLLFLFVMIAGVLLRGPSAVLVLVLLAIPPILAGAYAGLEVIDRRVIDAARAMGMTEWQILWRVEVPLGLPLLMGGLRSGTLQVVATAVLAAFVNLGGLGLPIVEGIALRDYDRMLGAAILIIALALLLDALFAVLERYAVPRGVRARRAPELRTTAPRRRAAAGTPATT</sequence>
<dbReference type="PANTHER" id="PTHR30177:SF33">
    <property type="entry name" value="POSSIBLE OSMOPROTECTANT (GLYCINE BETAINE_CARNITINE_CHOLINE_L-PROLINE) TRANSPORT INTEGRAL MEMBRANE PROTEIN ABC TRANSPORTER PROZ"/>
    <property type="match status" value="1"/>
</dbReference>
<comment type="subcellular location">
    <subcellularLocation>
        <location evidence="6">Cell membrane</location>
        <topology evidence="6">Multi-pass membrane protein</topology>
    </subcellularLocation>
    <subcellularLocation>
        <location evidence="1">Membrane</location>
        <topology evidence="1">Multi-pass membrane protein</topology>
    </subcellularLocation>
</comment>
<feature type="transmembrane region" description="Helical" evidence="6">
    <location>
        <begin position="31"/>
        <end position="51"/>
    </location>
</feature>
<reference evidence="8 9" key="1">
    <citation type="submission" date="2020-07" db="EMBL/GenBank/DDBJ databases">
        <title>Sequencing the genomes of 1000 actinobacteria strains.</title>
        <authorList>
            <person name="Klenk H.-P."/>
        </authorList>
    </citation>
    <scope>NUCLEOTIDE SEQUENCE [LARGE SCALE GENOMIC DNA]</scope>
    <source>
        <strain evidence="8 9">DSM 19663</strain>
    </source>
</reference>
<evidence type="ECO:0000313" key="9">
    <source>
        <dbReference type="Proteomes" id="UP000585905"/>
    </source>
</evidence>
<keyword evidence="9" id="KW-1185">Reference proteome</keyword>
<comment type="caution">
    <text evidence="8">The sequence shown here is derived from an EMBL/GenBank/DDBJ whole genome shotgun (WGS) entry which is preliminary data.</text>
</comment>
<comment type="similarity">
    <text evidence="6">Belongs to the binding-protein-dependent transport system permease family.</text>
</comment>
<evidence type="ECO:0000256" key="6">
    <source>
        <dbReference type="RuleBase" id="RU363032"/>
    </source>
</evidence>
<keyword evidence="2 6" id="KW-0813">Transport</keyword>
<feature type="transmembrane region" description="Helical" evidence="6">
    <location>
        <begin position="95"/>
        <end position="114"/>
    </location>
</feature>
<protein>
    <submittedName>
        <fullName evidence="8">Osmoprotectant transport system permease protein</fullName>
    </submittedName>
</protein>
<evidence type="ECO:0000259" key="7">
    <source>
        <dbReference type="PROSITE" id="PS50928"/>
    </source>
</evidence>
<evidence type="ECO:0000256" key="3">
    <source>
        <dbReference type="ARBA" id="ARBA00022692"/>
    </source>
</evidence>
<keyword evidence="5 6" id="KW-0472">Membrane</keyword>
<accession>A0A839ED41</accession>
<dbReference type="Proteomes" id="UP000585905">
    <property type="component" value="Unassembled WGS sequence"/>
</dbReference>
<gene>
    <name evidence="8" type="ORF">FHX53_001153</name>
</gene>
<dbReference type="Gene3D" id="1.10.3720.10">
    <property type="entry name" value="MetI-like"/>
    <property type="match status" value="1"/>
</dbReference>
<dbReference type="Pfam" id="PF00528">
    <property type="entry name" value="BPD_transp_1"/>
    <property type="match status" value="1"/>
</dbReference>
<dbReference type="GO" id="GO:0005886">
    <property type="term" value="C:plasma membrane"/>
    <property type="evidence" value="ECO:0007669"/>
    <property type="project" value="UniProtKB-SubCell"/>
</dbReference>
<organism evidence="8 9">
    <name type="scientific">Microcella alkalica</name>
    <dbReference type="NCBI Taxonomy" id="355930"/>
    <lineage>
        <taxon>Bacteria</taxon>
        <taxon>Bacillati</taxon>
        <taxon>Actinomycetota</taxon>
        <taxon>Actinomycetes</taxon>
        <taxon>Micrococcales</taxon>
        <taxon>Microbacteriaceae</taxon>
        <taxon>Microcella</taxon>
    </lineage>
</organism>
<evidence type="ECO:0000256" key="2">
    <source>
        <dbReference type="ARBA" id="ARBA00022448"/>
    </source>
</evidence>
<evidence type="ECO:0000256" key="5">
    <source>
        <dbReference type="ARBA" id="ARBA00023136"/>
    </source>
</evidence>
<evidence type="ECO:0000313" key="8">
    <source>
        <dbReference type="EMBL" id="MBA8847568.1"/>
    </source>
</evidence>
<dbReference type="SUPFAM" id="SSF161098">
    <property type="entry name" value="MetI-like"/>
    <property type="match status" value="1"/>
</dbReference>
<dbReference type="InterPro" id="IPR035906">
    <property type="entry name" value="MetI-like_sf"/>
</dbReference>
<keyword evidence="3 6" id="KW-0812">Transmembrane</keyword>
<dbReference type="InterPro" id="IPR051204">
    <property type="entry name" value="ABC_transp_perm/SBD"/>
</dbReference>
<dbReference type="RefSeq" id="WP_182490391.1">
    <property type="nucleotide sequence ID" value="NZ_BAAAOV010000010.1"/>
</dbReference>
<feature type="transmembrane region" description="Helical" evidence="6">
    <location>
        <begin position="71"/>
        <end position="89"/>
    </location>
</feature>
<feature type="transmembrane region" description="Helical" evidence="6">
    <location>
        <begin position="159"/>
        <end position="179"/>
    </location>
</feature>
<dbReference type="AlphaFoldDB" id="A0A839ED41"/>
<evidence type="ECO:0000256" key="4">
    <source>
        <dbReference type="ARBA" id="ARBA00022989"/>
    </source>
</evidence>
<keyword evidence="4 6" id="KW-1133">Transmembrane helix</keyword>
<name>A0A839ED41_9MICO</name>
<evidence type="ECO:0000256" key="1">
    <source>
        <dbReference type="ARBA" id="ARBA00004141"/>
    </source>
</evidence>
<dbReference type="GO" id="GO:0055085">
    <property type="term" value="P:transmembrane transport"/>
    <property type="evidence" value="ECO:0007669"/>
    <property type="project" value="InterPro"/>
</dbReference>